<accession>A0ABY0LQB1</accession>
<keyword evidence="2" id="KW-1185">Reference proteome</keyword>
<comment type="caution">
    <text evidence="1">The sequence shown here is derived from an EMBL/GenBank/DDBJ whole genome shotgun (WGS) entry which is preliminary data.</text>
</comment>
<proteinExistence type="predicted"/>
<dbReference type="RefSeq" id="WP_139159195.1">
    <property type="nucleotide sequence ID" value="NZ_CP023642.1"/>
</dbReference>
<dbReference type="Proteomes" id="UP000199307">
    <property type="component" value="Unassembled WGS sequence"/>
</dbReference>
<dbReference type="PROSITE" id="PS51257">
    <property type="entry name" value="PROKAR_LIPOPROTEIN"/>
    <property type="match status" value="1"/>
</dbReference>
<sequence length="166" mass="19650">MSRIFLIAMLLFCALQSCNSNQKSIDKIISKYDSSDFSCLKNTYIETRSVNKDDIVLLVSKYNLHCNPYIVWVNSKTKKITRIDDNLPNRDCAGYFTNTEIKFYIDFFLKLNFMVLGVDNEDNVYINPNYYDVPYLVRKSKKTNAKDLKDYKLYKGDWYIKKGYKR</sequence>
<gene>
    <name evidence="1" type="ORF">SAMN02927916_2320</name>
</gene>
<reference evidence="1 2" key="1">
    <citation type="submission" date="2016-10" db="EMBL/GenBank/DDBJ databases">
        <authorList>
            <person name="Varghese N."/>
            <person name="Submissions S."/>
        </authorList>
    </citation>
    <scope>NUCLEOTIDE SEQUENCE [LARGE SCALE GENOMIC DNA]</scope>
    <source>
        <strain evidence="1 2">CGMCC 1.6859</strain>
    </source>
</reference>
<name>A0ABY0LQB1_9FLAO</name>
<evidence type="ECO:0000313" key="2">
    <source>
        <dbReference type="Proteomes" id="UP000199307"/>
    </source>
</evidence>
<protein>
    <recommendedName>
        <fullName evidence="3">Lipoprotein</fullName>
    </recommendedName>
</protein>
<evidence type="ECO:0008006" key="3">
    <source>
        <dbReference type="Google" id="ProtNLM"/>
    </source>
</evidence>
<organism evidence="1 2">
    <name type="scientific">Flavobacterium anhuiense</name>
    <dbReference type="NCBI Taxonomy" id="459526"/>
    <lineage>
        <taxon>Bacteria</taxon>
        <taxon>Pseudomonadati</taxon>
        <taxon>Bacteroidota</taxon>
        <taxon>Flavobacteriia</taxon>
        <taxon>Flavobacteriales</taxon>
        <taxon>Flavobacteriaceae</taxon>
        <taxon>Flavobacterium</taxon>
    </lineage>
</organism>
<dbReference type="EMBL" id="FMVC01000003">
    <property type="protein sequence ID" value="SCY50164.1"/>
    <property type="molecule type" value="Genomic_DNA"/>
</dbReference>
<evidence type="ECO:0000313" key="1">
    <source>
        <dbReference type="EMBL" id="SCY50164.1"/>
    </source>
</evidence>